<dbReference type="FunFam" id="1.10.268.10:FF:000001">
    <property type="entry name" value="DNA gyrase subunit A"/>
    <property type="match status" value="1"/>
</dbReference>
<dbReference type="GO" id="GO:0005694">
    <property type="term" value="C:chromosome"/>
    <property type="evidence" value="ECO:0007669"/>
    <property type="project" value="InterPro"/>
</dbReference>
<dbReference type="STRING" id="1802557.A3A20_02985"/>
<dbReference type="InterPro" id="IPR002205">
    <property type="entry name" value="Topo_IIA_dom_A"/>
</dbReference>
<dbReference type="SUPFAM" id="SSF56719">
    <property type="entry name" value="Type II DNA topoisomerase"/>
    <property type="match status" value="1"/>
</dbReference>
<keyword evidence="6 9" id="KW-0238">DNA-binding</keyword>
<dbReference type="FunFam" id="3.30.1360.40:FF:000002">
    <property type="entry name" value="DNA gyrase subunit A"/>
    <property type="match status" value="1"/>
</dbReference>
<dbReference type="Gene3D" id="3.90.199.10">
    <property type="entry name" value="Topoisomerase II, domain 5"/>
    <property type="match status" value="1"/>
</dbReference>
<dbReference type="EMBL" id="MGIR01000008">
    <property type="protein sequence ID" value="OGM90760.1"/>
    <property type="molecule type" value="Genomic_DNA"/>
</dbReference>
<evidence type="ECO:0000256" key="5">
    <source>
        <dbReference type="ARBA" id="ARBA00023029"/>
    </source>
</evidence>
<dbReference type="CDD" id="cd00187">
    <property type="entry name" value="TOP4c"/>
    <property type="match status" value="1"/>
</dbReference>
<keyword evidence="3 9" id="KW-0547">Nucleotide-binding</keyword>
<evidence type="ECO:0000256" key="1">
    <source>
        <dbReference type="ARBA" id="ARBA00000185"/>
    </source>
</evidence>
<evidence type="ECO:0000256" key="4">
    <source>
        <dbReference type="ARBA" id="ARBA00022840"/>
    </source>
</evidence>
<dbReference type="InterPro" id="IPR013760">
    <property type="entry name" value="Topo_IIA-like_dom_sf"/>
</dbReference>
<dbReference type="PANTHER" id="PTHR43493">
    <property type="entry name" value="DNA GYRASE/TOPOISOMERASE SUBUNIT A"/>
    <property type="match status" value="1"/>
</dbReference>
<keyword evidence="9" id="KW-0963">Cytoplasm</keyword>
<dbReference type="GO" id="GO:0003677">
    <property type="term" value="F:DNA binding"/>
    <property type="evidence" value="ECO:0007669"/>
    <property type="project" value="UniProtKB-UniRule"/>
</dbReference>
<keyword evidence="7 9" id="KW-0413">Isomerase</keyword>
<sequence length="813" mass="90680">MSNNSEKIQNKEIIEELKESYLDYAMSVIVSRALPDVRDGLKPVHRRILWSMWEAGLTHSSKFLKSANVIGVVLAKYHPHGDSAVYEAMVRMAQDFSLRAPLVDGQGNFGSIDGDSAAAYRYTEARLSKISEELLLDIEKETVDWQSNYDGTKQEPKVLPAKLPNLLLNGAMGIAVGMTTNIPPHNLNEIIDAILCLIEDPKATSEDLAQIVLGPDFPTGGIIYNKKEIAQTYASGRGAITTRGVAEIQERKGGFNIVITEIPYHVNKSELIIKMAELVQDKRIDGIRDIRDESDREGLRIFIELKNDAVPQKILNQLYQHTDLQKDFHMNMLALADGVQPQIMSLKDVLIAYIEHRKIVVRRRAEFDLKKAEERAHILTGLSKALSVIDKVIAVIKKSDDREDAKKNLIKSFKLTEIQTNAILEMRLQTLAALERQKIDDELKEKERLINELQILLKNSQKISKVIKDELAELKNKFGEPRRTKLIAGGLKEFREEDLVPEEEVVITFSQSGYIKRLPPGTFRAQRRGGKGLIGSEVGEEDLITHFIQARTHDNILFFTDRGRVFQTKVYEIPQATRTAKGKAVQNFLEIPTQESVSAIVSYKATSDKKQETNDYLVMLTQNGVIKKISLDEFDNVRRSGIIAIKLHKGDALRWVKLSSGGNHIIITTAQGQGVRFKESDARPMGRNASGVRAIRLRKDDRASSLDIINKDAQKAHLLVVTANGFGKRTLLSQFRIQRRGGSGTKAAKITAKTGQIVSAHVIDGQEMLLAISAKGQIIKTNLSSVRIAGRATQGVKIMNVRSGDKIAGVVCL</sequence>
<dbReference type="FunFam" id="3.90.199.10:FF:000001">
    <property type="entry name" value="DNA gyrase subunit A"/>
    <property type="match status" value="1"/>
</dbReference>
<protein>
    <recommendedName>
        <fullName evidence="9">DNA gyrase subunit A</fullName>
        <ecNumber evidence="9">5.6.2.2</ecNumber>
    </recommendedName>
</protein>
<dbReference type="GO" id="GO:0009330">
    <property type="term" value="C:DNA topoisomerase type II (double strand cut, ATP-hydrolyzing) complex"/>
    <property type="evidence" value="ECO:0007669"/>
    <property type="project" value="TreeGrafter"/>
</dbReference>
<name>A0A1F8DQ69_9BACT</name>
<dbReference type="InterPro" id="IPR050220">
    <property type="entry name" value="Type_II_DNA_Topoisomerases"/>
</dbReference>
<dbReference type="SMART" id="SM00434">
    <property type="entry name" value="TOP4c"/>
    <property type="match status" value="1"/>
</dbReference>
<dbReference type="GO" id="GO:0006261">
    <property type="term" value="P:DNA-templated DNA replication"/>
    <property type="evidence" value="ECO:0007669"/>
    <property type="project" value="UniProtKB-UniRule"/>
</dbReference>
<comment type="function">
    <text evidence="9">A type II topoisomerase that negatively supercoils closed circular double-stranded (ds) DNA in an ATP-dependent manner to modulate DNA topology and maintain chromosomes in an underwound state. Negative supercoiling favors strand separation, and DNA replication, transcription, recombination and repair, all of which involve strand separation. Also able to catalyze the interconversion of other topological isomers of dsDNA rings, including catenanes and knotted rings. Type II topoisomerases break and join 2 DNA strands simultaneously in an ATP-dependent manner.</text>
</comment>
<comment type="caution">
    <text evidence="13">The sequence shown here is derived from an EMBL/GenBank/DDBJ whole genome shotgun (WGS) entry which is preliminary data.</text>
</comment>
<evidence type="ECO:0000256" key="11">
    <source>
        <dbReference type="SAM" id="Coils"/>
    </source>
</evidence>
<evidence type="ECO:0000256" key="9">
    <source>
        <dbReference type="HAMAP-Rule" id="MF_01897"/>
    </source>
</evidence>
<comment type="subcellular location">
    <subcellularLocation>
        <location evidence="9">Cytoplasm</location>
    </subcellularLocation>
</comment>
<evidence type="ECO:0000313" key="14">
    <source>
        <dbReference type="Proteomes" id="UP000178946"/>
    </source>
</evidence>
<dbReference type="PANTHER" id="PTHR43493:SF5">
    <property type="entry name" value="DNA GYRASE SUBUNIT A, CHLOROPLASTIC_MITOCHONDRIAL"/>
    <property type="match status" value="1"/>
</dbReference>
<dbReference type="GO" id="GO:0034335">
    <property type="term" value="F:DNA negative supercoiling activity"/>
    <property type="evidence" value="ECO:0007669"/>
    <property type="project" value="UniProtKB-ARBA"/>
</dbReference>
<dbReference type="InterPro" id="IPR006691">
    <property type="entry name" value="GyrA/parC_rep"/>
</dbReference>
<comment type="similarity">
    <text evidence="2 9">Belongs to the type II topoisomerase GyrA/ParC subunit family.</text>
</comment>
<organism evidence="13 14">
    <name type="scientific">Candidatus Wolfebacteria bacterium RIFCSPLOWO2_01_FULL_45_19</name>
    <dbReference type="NCBI Taxonomy" id="1802557"/>
    <lineage>
        <taxon>Bacteria</taxon>
        <taxon>Candidatus Wolfeibacteriota</taxon>
    </lineage>
</organism>
<dbReference type="Proteomes" id="UP000178946">
    <property type="component" value="Unassembled WGS sequence"/>
</dbReference>
<dbReference type="NCBIfam" id="TIGR01063">
    <property type="entry name" value="gyrA"/>
    <property type="match status" value="1"/>
</dbReference>
<dbReference type="InterPro" id="IPR013758">
    <property type="entry name" value="Topo_IIA_A/C_ab"/>
</dbReference>
<evidence type="ECO:0000313" key="13">
    <source>
        <dbReference type="EMBL" id="OGM90760.1"/>
    </source>
</evidence>
<feature type="domain" description="Topo IIA-type catalytic" evidence="12">
    <location>
        <begin position="34"/>
        <end position="499"/>
    </location>
</feature>
<dbReference type="GO" id="GO:0006265">
    <property type="term" value="P:DNA topological change"/>
    <property type="evidence" value="ECO:0007669"/>
    <property type="project" value="UniProtKB-UniRule"/>
</dbReference>
<comment type="miscellaneous">
    <text evidence="9">Few gyrases are as efficient as E.coli at forming negative supercoils. Not all organisms have 2 type II topoisomerases; in organisms with a single type II topoisomerase this enzyme also has to decatenate newly replicated chromosomes.</text>
</comment>
<dbReference type="InterPro" id="IPR005743">
    <property type="entry name" value="GyrA"/>
</dbReference>
<keyword evidence="11" id="KW-0175">Coiled coil</keyword>
<dbReference type="EC" id="5.6.2.2" evidence="9"/>
<keyword evidence="4 9" id="KW-0067">ATP-binding</keyword>
<accession>A0A1F8DQ69</accession>
<dbReference type="NCBIfam" id="NF004044">
    <property type="entry name" value="PRK05561.1"/>
    <property type="match status" value="1"/>
</dbReference>
<dbReference type="GO" id="GO:0005524">
    <property type="term" value="F:ATP binding"/>
    <property type="evidence" value="ECO:0007669"/>
    <property type="project" value="UniProtKB-UniRule"/>
</dbReference>
<feature type="short sequence motif" description="GyrA-box" evidence="9">
    <location>
        <begin position="526"/>
        <end position="532"/>
    </location>
</feature>
<evidence type="ECO:0000256" key="6">
    <source>
        <dbReference type="ARBA" id="ARBA00023125"/>
    </source>
</evidence>
<dbReference type="HAMAP" id="MF_01897">
    <property type="entry name" value="GyrA"/>
    <property type="match status" value="1"/>
</dbReference>
<comment type="catalytic activity">
    <reaction evidence="1 9 10">
        <text>ATP-dependent breakage, passage and rejoining of double-stranded DNA.</text>
        <dbReference type="EC" id="5.6.2.2"/>
    </reaction>
</comment>
<comment type="subunit">
    <text evidence="9">Heterotetramer, composed of two GyrA and two GyrB chains. In the heterotetramer, GyrA contains the active site tyrosine that forms a transient covalent intermediate with DNA, while GyrB binds cofactors and catalyzes ATP hydrolysis.</text>
</comment>
<evidence type="ECO:0000256" key="10">
    <source>
        <dbReference type="PROSITE-ProRule" id="PRU01384"/>
    </source>
</evidence>
<dbReference type="SUPFAM" id="SSF101904">
    <property type="entry name" value="GyrA/ParC C-terminal domain-like"/>
    <property type="match status" value="1"/>
</dbReference>
<dbReference type="FunFam" id="2.120.10.90:FF:000005">
    <property type="entry name" value="DNA topoisomerase 4 subunit A"/>
    <property type="match status" value="1"/>
</dbReference>
<dbReference type="Gene3D" id="1.10.268.10">
    <property type="entry name" value="Topoisomerase, domain 3"/>
    <property type="match status" value="1"/>
</dbReference>
<feature type="coiled-coil region" evidence="11">
    <location>
        <begin position="432"/>
        <end position="477"/>
    </location>
</feature>
<dbReference type="GO" id="GO:0005737">
    <property type="term" value="C:cytoplasm"/>
    <property type="evidence" value="ECO:0007669"/>
    <property type="project" value="UniProtKB-SubCell"/>
</dbReference>
<dbReference type="InterPro" id="IPR013757">
    <property type="entry name" value="Topo_IIA_A_a_sf"/>
</dbReference>
<dbReference type="PROSITE" id="PS52040">
    <property type="entry name" value="TOPO_IIA"/>
    <property type="match status" value="1"/>
</dbReference>
<dbReference type="Gene3D" id="2.120.10.90">
    <property type="entry name" value="DNA gyrase/topoisomerase IV, subunit A, C-terminal"/>
    <property type="match status" value="1"/>
</dbReference>
<evidence type="ECO:0000256" key="7">
    <source>
        <dbReference type="ARBA" id="ARBA00023235"/>
    </source>
</evidence>
<dbReference type="InterPro" id="IPR035516">
    <property type="entry name" value="Gyrase/topoIV_suA_C"/>
</dbReference>
<reference evidence="13 14" key="1">
    <citation type="journal article" date="2016" name="Nat. Commun.">
        <title>Thousands of microbial genomes shed light on interconnected biogeochemical processes in an aquifer system.</title>
        <authorList>
            <person name="Anantharaman K."/>
            <person name="Brown C.T."/>
            <person name="Hug L.A."/>
            <person name="Sharon I."/>
            <person name="Castelle C.J."/>
            <person name="Probst A.J."/>
            <person name="Thomas B.C."/>
            <person name="Singh A."/>
            <person name="Wilkins M.J."/>
            <person name="Karaoz U."/>
            <person name="Brodie E.L."/>
            <person name="Williams K.H."/>
            <person name="Hubbard S.S."/>
            <person name="Banfield J.F."/>
        </authorList>
    </citation>
    <scope>NUCLEOTIDE SEQUENCE [LARGE SCALE GENOMIC DNA]</scope>
</reference>
<dbReference type="NCBIfam" id="NF004043">
    <property type="entry name" value="PRK05560.1"/>
    <property type="match status" value="1"/>
</dbReference>
<evidence type="ECO:0000256" key="3">
    <source>
        <dbReference type="ARBA" id="ARBA00022741"/>
    </source>
</evidence>
<feature type="active site" description="O-(5'-phospho-DNA)-tyrosine intermediate" evidence="9 10">
    <location>
        <position position="122"/>
    </location>
</feature>
<dbReference type="Pfam" id="PF00521">
    <property type="entry name" value="DNA_topoisoIV"/>
    <property type="match status" value="1"/>
</dbReference>
<dbReference type="AlphaFoldDB" id="A0A1F8DQ69"/>
<keyword evidence="5 9" id="KW-0799">Topoisomerase</keyword>
<proteinExistence type="inferred from homology"/>
<gene>
    <name evidence="9" type="primary">gyrA</name>
    <name evidence="13" type="ORF">A3A20_02985</name>
</gene>
<evidence type="ECO:0000256" key="8">
    <source>
        <dbReference type="ARBA" id="ARBA00063644"/>
    </source>
</evidence>
<comment type="subunit">
    <text evidence="8">Heterotetramer composed of ParC and ParE.</text>
</comment>
<dbReference type="Gene3D" id="3.30.1360.40">
    <property type="match status" value="1"/>
</dbReference>
<evidence type="ECO:0000256" key="2">
    <source>
        <dbReference type="ARBA" id="ARBA00008263"/>
    </source>
</evidence>
<evidence type="ECO:0000259" key="12">
    <source>
        <dbReference type="PROSITE" id="PS52040"/>
    </source>
</evidence>
<dbReference type="Pfam" id="PF03989">
    <property type="entry name" value="DNA_gyraseA_C"/>
    <property type="match status" value="6"/>
</dbReference>